<dbReference type="Pfam" id="PF04519">
    <property type="entry name" value="Bactofilin"/>
    <property type="match status" value="1"/>
</dbReference>
<evidence type="ECO:0000256" key="2">
    <source>
        <dbReference type="SAM" id="MobiDB-lite"/>
    </source>
</evidence>
<evidence type="ECO:0000313" key="4">
    <source>
        <dbReference type="Proteomes" id="UP000240527"/>
    </source>
</evidence>
<evidence type="ECO:0000313" key="3">
    <source>
        <dbReference type="EMBL" id="AVQ02340.1"/>
    </source>
</evidence>
<sequence>MFSKQAKSGPKASGRAEAPASLPSSNPADATRRTPKVASLLSADLTIEGCIEGEGELQLDGILRGDVRVARLSVGETGHVEGCVQADLVEVRGRIVGSIIAKQVRLYGTAYVDGDITHEQLSMESGAFFQGRSLKFQRPPSPIQPTPEPEVLALAAAETVG</sequence>
<dbReference type="EMBL" id="CP027850">
    <property type="protein sequence ID" value="AVQ02340.1"/>
    <property type="molecule type" value="Genomic_DNA"/>
</dbReference>
<dbReference type="InterPro" id="IPR007607">
    <property type="entry name" value="BacA/B"/>
</dbReference>
<keyword evidence="4" id="KW-1185">Reference proteome</keyword>
<feature type="region of interest" description="Disordered" evidence="2">
    <location>
        <begin position="1"/>
        <end position="34"/>
    </location>
</feature>
<accession>A0ABM6TGN7</accession>
<dbReference type="PANTHER" id="PTHR35024:SF4">
    <property type="entry name" value="POLYMER-FORMING CYTOSKELETAL PROTEIN"/>
    <property type="match status" value="1"/>
</dbReference>
<proteinExistence type="inferred from homology"/>
<reference evidence="3 4" key="1">
    <citation type="journal article" date="2015" name="Biotechnol. Bioeng.">
        <title>Genome sequence and phenotypic characterization of Caulobacter segnis.</title>
        <authorList>
            <person name="Patel S."/>
            <person name="Fletcher B."/>
            <person name="Scott D.C."/>
            <person name="Ely B."/>
        </authorList>
    </citation>
    <scope>NUCLEOTIDE SEQUENCE [LARGE SCALE GENOMIC DNA]</scope>
    <source>
        <strain evidence="3 4">TK0059</strain>
    </source>
</reference>
<dbReference type="Proteomes" id="UP000240527">
    <property type="component" value="Chromosome"/>
</dbReference>
<dbReference type="RefSeq" id="WP_013079280.1">
    <property type="nucleotide sequence ID" value="NZ_CP027850.1"/>
</dbReference>
<organism evidence="3 4">
    <name type="scientific">Caulobacter segnis</name>
    <dbReference type="NCBI Taxonomy" id="88688"/>
    <lineage>
        <taxon>Bacteria</taxon>
        <taxon>Pseudomonadati</taxon>
        <taxon>Pseudomonadota</taxon>
        <taxon>Alphaproteobacteria</taxon>
        <taxon>Caulobacterales</taxon>
        <taxon>Caulobacteraceae</taxon>
        <taxon>Caulobacter</taxon>
    </lineage>
</organism>
<gene>
    <name evidence="3" type="ORF">B7G68_11065</name>
</gene>
<dbReference type="PANTHER" id="PTHR35024">
    <property type="entry name" value="HYPOTHETICAL CYTOSOLIC PROTEIN"/>
    <property type="match status" value="1"/>
</dbReference>
<name>A0ABM6TGN7_9CAUL</name>
<protein>
    <submittedName>
        <fullName evidence="3">Cell shape determination protein CcmA</fullName>
    </submittedName>
</protein>
<comment type="similarity">
    <text evidence="1">Belongs to the bactofilin family.</text>
</comment>
<evidence type="ECO:0000256" key="1">
    <source>
        <dbReference type="ARBA" id="ARBA00044755"/>
    </source>
</evidence>